<dbReference type="PROSITE" id="PS50026">
    <property type="entry name" value="EGF_3"/>
    <property type="match status" value="5"/>
</dbReference>
<feature type="domain" description="EGF-like" evidence="9">
    <location>
        <begin position="49"/>
        <end position="85"/>
    </location>
</feature>
<evidence type="ECO:0000256" key="5">
    <source>
        <dbReference type="ARBA" id="ARBA00023157"/>
    </source>
</evidence>
<dbReference type="InterPro" id="IPR051355">
    <property type="entry name" value="Notch/Slit_guidance"/>
</dbReference>
<keyword evidence="5 7" id="KW-1015">Disulfide bond</keyword>
<evidence type="ECO:0000256" key="6">
    <source>
        <dbReference type="ARBA" id="ARBA00023180"/>
    </source>
</evidence>
<comment type="similarity">
    <text evidence="1">Belongs to the NOTCH family.</text>
</comment>
<dbReference type="InterPro" id="IPR000152">
    <property type="entry name" value="EGF-type_Asp/Asn_hydroxyl_site"/>
</dbReference>
<dbReference type="GO" id="GO:0005509">
    <property type="term" value="F:calcium ion binding"/>
    <property type="evidence" value="ECO:0007669"/>
    <property type="project" value="InterPro"/>
</dbReference>
<dbReference type="GO" id="GO:0005886">
    <property type="term" value="C:plasma membrane"/>
    <property type="evidence" value="ECO:0007669"/>
    <property type="project" value="TreeGrafter"/>
</dbReference>
<dbReference type="FunFam" id="2.10.25.10:FF:000472">
    <property type="entry name" value="Uncharacterized protein, isoform A"/>
    <property type="match status" value="1"/>
</dbReference>
<evidence type="ECO:0000256" key="4">
    <source>
        <dbReference type="ARBA" id="ARBA00022737"/>
    </source>
</evidence>
<feature type="disulfide bond" evidence="7">
    <location>
        <begin position="75"/>
        <end position="84"/>
    </location>
</feature>
<comment type="caution">
    <text evidence="7">Lacks conserved residue(s) required for the propagation of feature annotation.</text>
</comment>
<dbReference type="GO" id="GO:0007411">
    <property type="term" value="P:axon guidance"/>
    <property type="evidence" value="ECO:0007669"/>
    <property type="project" value="TreeGrafter"/>
</dbReference>
<feature type="disulfide bond" evidence="7">
    <location>
        <begin position="113"/>
        <end position="122"/>
    </location>
</feature>
<dbReference type="PROSITE" id="PS00010">
    <property type="entry name" value="ASX_HYDROXYL"/>
    <property type="match status" value="5"/>
</dbReference>
<gene>
    <name evidence="10" type="ORF">PoB_001097700</name>
</gene>
<dbReference type="InterPro" id="IPR018097">
    <property type="entry name" value="EGF_Ca-bd_CS"/>
</dbReference>
<feature type="region of interest" description="Disordered" evidence="8">
    <location>
        <begin position="359"/>
        <end position="389"/>
    </location>
</feature>
<dbReference type="Pfam" id="PF00008">
    <property type="entry name" value="EGF"/>
    <property type="match status" value="1"/>
</dbReference>
<keyword evidence="2 7" id="KW-0245">EGF-like domain</keyword>
<dbReference type="FunFam" id="2.10.25.10:FF:000125">
    <property type="entry name" value="Neurogenic locus notch protein-like"/>
    <property type="match status" value="2"/>
</dbReference>
<dbReference type="GO" id="GO:0043235">
    <property type="term" value="C:receptor complex"/>
    <property type="evidence" value="ECO:0007669"/>
    <property type="project" value="TreeGrafter"/>
</dbReference>
<dbReference type="PROSITE" id="PS01186">
    <property type="entry name" value="EGF_2"/>
    <property type="match status" value="4"/>
</dbReference>
<accession>A0AAV3YQP7</accession>
<comment type="caution">
    <text evidence="10">The sequence shown here is derived from an EMBL/GenBank/DDBJ whole genome shotgun (WGS) entry which is preliminary data.</text>
</comment>
<dbReference type="InterPro" id="IPR001881">
    <property type="entry name" value="EGF-like_Ca-bd_dom"/>
</dbReference>
<dbReference type="InterPro" id="IPR049883">
    <property type="entry name" value="NOTCH1_EGF-like"/>
</dbReference>
<dbReference type="GO" id="GO:0009986">
    <property type="term" value="C:cell surface"/>
    <property type="evidence" value="ECO:0007669"/>
    <property type="project" value="TreeGrafter"/>
</dbReference>
<dbReference type="PANTHER" id="PTHR45836:SF13">
    <property type="entry name" value="PROTEIN CRUMBS"/>
    <property type="match status" value="1"/>
</dbReference>
<dbReference type="PANTHER" id="PTHR45836">
    <property type="entry name" value="SLIT HOMOLOG"/>
    <property type="match status" value="1"/>
</dbReference>
<dbReference type="PROSITE" id="PS01187">
    <property type="entry name" value="EGF_CA"/>
    <property type="match status" value="1"/>
</dbReference>
<feature type="domain" description="EGF-like" evidence="9">
    <location>
        <begin position="87"/>
        <end position="123"/>
    </location>
</feature>
<organism evidence="10 11">
    <name type="scientific">Plakobranchus ocellatus</name>
    <dbReference type="NCBI Taxonomy" id="259542"/>
    <lineage>
        <taxon>Eukaryota</taxon>
        <taxon>Metazoa</taxon>
        <taxon>Spiralia</taxon>
        <taxon>Lophotrochozoa</taxon>
        <taxon>Mollusca</taxon>
        <taxon>Gastropoda</taxon>
        <taxon>Heterobranchia</taxon>
        <taxon>Euthyneura</taxon>
        <taxon>Panpulmonata</taxon>
        <taxon>Sacoglossa</taxon>
        <taxon>Placobranchoidea</taxon>
        <taxon>Plakobranchidae</taxon>
        <taxon>Plakobranchus</taxon>
    </lineage>
</organism>
<dbReference type="SUPFAM" id="SSF57184">
    <property type="entry name" value="Growth factor receptor domain"/>
    <property type="match status" value="1"/>
</dbReference>
<feature type="disulfide bond" evidence="7">
    <location>
        <begin position="191"/>
        <end position="200"/>
    </location>
</feature>
<evidence type="ECO:0000256" key="2">
    <source>
        <dbReference type="ARBA" id="ARBA00022536"/>
    </source>
</evidence>
<protein>
    <submittedName>
        <fullName evidence="10">Neurogenic locus notch-like protein 1</fullName>
    </submittedName>
</protein>
<evidence type="ECO:0000313" key="10">
    <source>
        <dbReference type="EMBL" id="GFN84471.1"/>
    </source>
</evidence>
<evidence type="ECO:0000313" key="11">
    <source>
        <dbReference type="Proteomes" id="UP000735302"/>
    </source>
</evidence>
<dbReference type="Pfam" id="PF07645">
    <property type="entry name" value="EGF_CA"/>
    <property type="match status" value="5"/>
</dbReference>
<evidence type="ECO:0000256" key="8">
    <source>
        <dbReference type="SAM" id="MobiDB-lite"/>
    </source>
</evidence>
<feature type="domain" description="EGF-like" evidence="9">
    <location>
        <begin position="203"/>
        <end position="241"/>
    </location>
</feature>
<reference evidence="10 11" key="1">
    <citation type="journal article" date="2021" name="Elife">
        <title>Chloroplast acquisition without the gene transfer in kleptoplastic sea slugs, Plakobranchus ocellatus.</title>
        <authorList>
            <person name="Maeda T."/>
            <person name="Takahashi S."/>
            <person name="Yoshida T."/>
            <person name="Shimamura S."/>
            <person name="Takaki Y."/>
            <person name="Nagai Y."/>
            <person name="Toyoda A."/>
            <person name="Suzuki Y."/>
            <person name="Arimoto A."/>
            <person name="Ishii H."/>
            <person name="Satoh N."/>
            <person name="Nishiyama T."/>
            <person name="Hasebe M."/>
            <person name="Maruyama T."/>
            <person name="Minagawa J."/>
            <person name="Obokata J."/>
            <person name="Shigenobu S."/>
        </authorList>
    </citation>
    <scope>NUCLEOTIDE SEQUENCE [LARGE SCALE GENOMIC DNA]</scope>
</reference>
<dbReference type="GO" id="GO:0007219">
    <property type="term" value="P:Notch signaling pathway"/>
    <property type="evidence" value="ECO:0007669"/>
    <property type="project" value="TreeGrafter"/>
</dbReference>
<feature type="domain" description="EGF-like" evidence="9">
    <location>
        <begin position="125"/>
        <end position="162"/>
    </location>
</feature>
<feature type="compositionally biased region" description="Polar residues" evidence="8">
    <location>
        <begin position="359"/>
        <end position="380"/>
    </location>
</feature>
<keyword evidence="3" id="KW-0732">Signal</keyword>
<dbReference type="Gene3D" id="2.10.25.10">
    <property type="entry name" value="Laminin"/>
    <property type="match status" value="6"/>
</dbReference>
<dbReference type="InterPro" id="IPR000742">
    <property type="entry name" value="EGF"/>
</dbReference>
<dbReference type="SMART" id="SM00179">
    <property type="entry name" value="EGF_CA"/>
    <property type="match status" value="6"/>
</dbReference>
<dbReference type="Proteomes" id="UP000735302">
    <property type="component" value="Unassembled WGS sequence"/>
</dbReference>
<keyword evidence="11" id="KW-1185">Reference proteome</keyword>
<dbReference type="SUPFAM" id="SSF57196">
    <property type="entry name" value="EGF/Laminin"/>
    <property type="match status" value="3"/>
</dbReference>
<evidence type="ECO:0000256" key="1">
    <source>
        <dbReference type="ARBA" id="ARBA00005847"/>
    </source>
</evidence>
<keyword evidence="4" id="KW-0677">Repeat</keyword>
<proteinExistence type="inferred from homology"/>
<sequence>MICRVALVWNSISGLIPVSRMTLGFSFHSGRYAENFQPSHPSRSYCEDDINECNAGVCKNGAICINLDGSFKCACSQFWGGMTCEDNINECLSSPCENGGTCHNRREGFICECGQGWLGKTCAQDLDECRSDKTCSNGASCVNTLGSFKCQCAEGWQGQTCEKDIDECNELNSCRNGGECTNTRGSFTCSCPYTWTGRRCQEDVDECEAIPEICGHNGTCLNLAGDFRCHCDPGFTGSLCEQDLDECSLSPGLCTYAGNFSSFTPETNFSIERFDNSTSSFAWKSNDETKENEKIMRVSFFTPGQFSLPSVSSPRPDAASGHIVCANTQPGYKCICQEGWVGDKCDRVYIEEDLNITGESENPSVSSVISQTEETSTVTSIDRDPNLENSVENDNLNEHMSTIFINFTSAYKTSGAENSSTEDDRSQNATFNAEILEIKDDGRNAERSVVTISTVSFPRADMLNLSTAANSGNSTDDGVLIPITQTPNFTHTLEGTRSNSNYGSIFNKKSRTSNRINNGINVSLTSGSIPGKSNTSEVKASRSTAKVCEQGFQEVTVPFYLCGHVPWRQYWIVDSGLSRLLRESRLLQEKDLKVKSTFSRGTASNGQPMTTQRPLAQKMDNQMGILVVLKHFGWCEEAAVSSAIDPSDNVSPLPPFNGVDSRGYQQEHSVCVRNQQSEDRRTTIGTHKYETVNCSEFPQQIICEDQCDSPSPATAANTLMGRSDSRQTFEHHKDGKYSVADAVEGQTGRLEGKLREQEMSLNFRQSLRRNEMSPNVVVRQTVVQMQPVVKQVLRQERKSVEVRQQTTRQNLTSCARAITRTSAPPVLSPFEKKKMAVEQDEHEKFKNLLYIDDPMITNGCGSAYP</sequence>
<dbReference type="AlphaFoldDB" id="A0AAV3YQP7"/>
<evidence type="ECO:0000256" key="3">
    <source>
        <dbReference type="ARBA" id="ARBA00022729"/>
    </source>
</evidence>
<feature type="domain" description="EGF-like" evidence="9">
    <location>
        <begin position="164"/>
        <end position="201"/>
    </location>
</feature>
<dbReference type="InterPro" id="IPR009030">
    <property type="entry name" value="Growth_fac_rcpt_cys_sf"/>
</dbReference>
<evidence type="ECO:0000256" key="7">
    <source>
        <dbReference type="PROSITE-ProRule" id="PRU00076"/>
    </source>
</evidence>
<dbReference type="FunFam" id="2.10.25.10:FF:000471">
    <property type="entry name" value="Protein lin-12"/>
    <property type="match status" value="1"/>
</dbReference>
<evidence type="ECO:0000259" key="9">
    <source>
        <dbReference type="PROSITE" id="PS50026"/>
    </source>
</evidence>
<name>A0AAV3YQP7_9GAST</name>
<dbReference type="CDD" id="cd00054">
    <property type="entry name" value="EGF_CA"/>
    <property type="match status" value="5"/>
</dbReference>
<feature type="disulfide bond" evidence="7">
    <location>
        <begin position="231"/>
        <end position="240"/>
    </location>
</feature>
<feature type="disulfide bond" evidence="7">
    <location>
        <begin position="152"/>
        <end position="161"/>
    </location>
</feature>
<dbReference type="EMBL" id="BLXT01001319">
    <property type="protein sequence ID" value="GFN84471.1"/>
    <property type="molecule type" value="Genomic_DNA"/>
</dbReference>
<keyword evidence="6" id="KW-0325">Glycoprotein</keyword>
<dbReference type="PROSITE" id="PS00022">
    <property type="entry name" value="EGF_1"/>
    <property type="match status" value="6"/>
</dbReference>
<dbReference type="SMART" id="SM00181">
    <property type="entry name" value="EGF"/>
    <property type="match status" value="6"/>
</dbReference>